<dbReference type="InterPro" id="IPR055557">
    <property type="entry name" value="DUF7133"/>
</dbReference>
<gene>
    <name evidence="10" type="ORF">DES53_1039</name>
</gene>
<dbReference type="SUPFAM" id="SSF46626">
    <property type="entry name" value="Cytochrome c"/>
    <property type="match status" value="1"/>
</dbReference>
<dbReference type="NCBIfam" id="TIGR02604">
    <property type="entry name" value="Piru_Ver_Nterm"/>
    <property type="match status" value="1"/>
</dbReference>
<dbReference type="Gene3D" id="2.60.120.560">
    <property type="entry name" value="Exo-inulinase, domain 1"/>
    <property type="match status" value="1"/>
</dbReference>
<dbReference type="OrthoDB" id="174301at2"/>
<protein>
    <submittedName>
        <fullName evidence="10">Putative membrane-bound dehydrogenase-like protein</fullName>
    </submittedName>
</protein>
<dbReference type="PANTHER" id="PTHR33546:SF1">
    <property type="entry name" value="LARGE, MULTIFUNCTIONAL SECRETED PROTEIN"/>
    <property type="match status" value="1"/>
</dbReference>
<evidence type="ECO:0000313" key="10">
    <source>
        <dbReference type="EMBL" id="RBP45014.1"/>
    </source>
</evidence>
<evidence type="ECO:0000256" key="5">
    <source>
        <dbReference type="ARBA" id="ARBA00023157"/>
    </source>
</evidence>
<dbReference type="InterPro" id="IPR013427">
    <property type="entry name" value="Haem-bd_dom_put"/>
</dbReference>
<evidence type="ECO:0000256" key="6">
    <source>
        <dbReference type="PROSITE-ProRule" id="PRU00433"/>
    </source>
</evidence>
<dbReference type="Pfam" id="PF00034">
    <property type="entry name" value="Cytochrom_C"/>
    <property type="match status" value="1"/>
</dbReference>
<dbReference type="NCBIfam" id="TIGR02603">
    <property type="entry name" value="CxxCH_TIGR02603"/>
    <property type="match status" value="1"/>
</dbReference>
<dbReference type="Gene3D" id="2.120.10.30">
    <property type="entry name" value="TolB, C-terminal domain"/>
    <property type="match status" value="1"/>
</dbReference>
<dbReference type="Gene3D" id="1.25.10.10">
    <property type="entry name" value="Leucine-rich Repeat Variant"/>
    <property type="match status" value="1"/>
</dbReference>
<comment type="caution">
    <text evidence="10">The sequence shown here is derived from an EMBL/GenBank/DDBJ whole genome shotgun (WGS) entry which is preliminary data.</text>
</comment>
<keyword evidence="3 8" id="KW-0732">Signal</keyword>
<dbReference type="PROSITE" id="PS51007">
    <property type="entry name" value="CYTC"/>
    <property type="match status" value="1"/>
</dbReference>
<name>A0A366HPH7_9BACT</name>
<dbReference type="SMART" id="SM00560">
    <property type="entry name" value="LamGL"/>
    <property type="match status" value="1"/>
</dbReference>
<dbReference type="Gene3D" id="2.60.120.200">
    <property type="match status" value="1"/>
</dbReference>
<dbReference type="Pfam" id="PF06439">
    <property type="entry name" value="3keto-disac_hyd"/>
    <property type="match status" value="1"/>
</dbReference>
<accession>A0A366HPH7</accession>
<evidence type="ECO:0000256" key="3">
    <source>
        <dbReference type="ARBA" id="ARBA00022729"/>
    </source>
</evidence>
<dbReference type="InterPro" id="IPR016024">
    <property type="entry name" value="ARM-type_fold"/>
</dbReference>
<reference evidence="10 11" key="1">
    <citation type="submission" date="2018-06" db="EMBL/GenBank/DDBJ databases">
        <title>Genomic Encyclopedia of Type Strains, Phase IV (KMG-IV): sequencing the most valuable type-strain genomes for metagenomic binning, comparative biology and taxonomic classification.</title>
        <authorList>
            <person name="Goeker M."/>
        </authorList>
    </citation>
    <scope>NUCLEOTIDE SEQUENCE [LARGE SCALE GENOMIC DNA]</scope>
    <source>
        <strain evidence="10 11">DSM 25532</strain>
    </source>
</reference>
<dbReference type="InterPro" id="IPR011989">
    <property type="entry name" value="ARM-like"/>
</dbReference>
<keyword evidence="4 6" id="KW-0408">Iron</keyword>
<evidence type="ECO:0000256" key="2">
    <source>
        <dbReference type="ARBA" id="ARBA00022723"/>
    </source>
</evidence>
<dbReference type="SUPFAM" id="SSF50952">
    <property type="entry name" value="Soluble quinoprotein glucose dehydrogenase"/>
    <property type="match status" value="1"/>
</dbReference>
<dbReference type="SUPFAM" id="SSF49899">
    <property type="entry name" value="Concanavalin A-like lectins/glucanases"/>
    <property type="match status" value="1"/>
</dbReference>
<dbReference type="InterPro" id="IPR013320">
    <property type="entry name" value="ConA-like_dom_sf"/>
</dbReference>
<keyword evidence="5" id="KW-1015">Disulfide bond</keyword>
<proteinExistence type="predicted"/>
<dbReference type="EMBL" id="QNRR01000003">
    <property type="protein sequence ID" value="RBP45014.1"/>
    <property type="molecule type" value="Genomic_DNA"/>
</dbReference>
<dbReference type="GO" id="GO:0009055">
    <property type="term" value="F:electron transfer activity"/>
    <property type="evidence" value="ECO:0007669"/>
    <property type="project" value="InterPro"/>
</dbReference>
<dbReference type="InterPro" id="IPR010496">
    <property type="entry name" value="AL/BT2_dom"/>
</dbReference>
<dbReference type="GO" id="GO:0016787">
    <property type="term" value="F:hydrolase activity"/>
    <property type="evidence" value="ECO:0007669"/>
    <property type="project" value="InterPro"/>
</dbReference>
<dbReference type="PANTHER" id="PTHR33546">
    <property type="entry name" value="LARGE, MULTIFUNCTIONAL SECRETED PROTEIN-RELATED"/>
    <property type="match status" value="1"/>
</dbReference>
<feature type="region of interest" description="Disordered" evidence="7">
    <location>
        <begin position="215"/>
        <end position="252"/>
    </location>
</feature>
<organism evidence="10 11">
    <name type="scientific">Roseimicrobium gellanilyticum</name>
    <dbReference type="NCBI Taxonomy" id="748857"/>
    <lineage>
        <taxon>Bacteria</taxon>
        <taxon>Pseudomonadati</taxon>
        <taxon>Verrucomicrobiota</taxon>
        <taxon>Verrucomicrobiia</taxon>
        <taxon>Verrucomicrobiales</taxon>
        <taxon>Verrucomicrobiaceae</taxon>
        <taxon>Roseimicrobium</taxon>
    </lineage>
</organism>
<evidence type="ECO:0000256" key="1">
    <source>
        <dbReference type="ARBA" id="ARBA00022617"/>
    </source>
</evidence>
<feature type="compositionally biased region" description="Basic and acidic residues" evidence="7">
    <location>
        <begin position="225"/>
        <end position="234"/>
    </location>
</feature>
<sequence>MKTKSLTRRLLTMLVATAAAFQTLPAQPAGPVSLFDGKSLDQFEGDTKIWRVEDGLITGGSLTEQITKNHFLATKKSYHNFVLKLKIKIAGTGFVNSGVQIRSVRVPNNTEMSGYQVDAGAGWWGKLYDESRRNKVIGEAKDLAAVNASIKANDWNEYQIRAEGPRIQSWVNGVAALDYTEQDTNIAQDGHIAVQVHSGGKLIVQVKDITIEELPPTPNAPTWDKVGRPGEKKQAAAGASAMKMGNAPGSAALTPEQERASFKVPDGFTVELVAAETEDIGKFIAVAWDHAGRMWTMTALDYPVDANENKAEAESLYAKGGRDKILVYDQPYGPGPHQPRVFADGLAIPLGILPAKDGCYAQYGHDIRLYKDTNGDGKADKHEAVLTGFGIDDSHLFPHQFTQGPGNWIYLAQGAFNHGDVKRPDGNPLATGSMFSIRPQPSAPFHFCKLARMRPDGSDFQLLSSGPNNIWGLVLDRAGGWFIQEANDMGYPVVPFMPGTHVPGVGNEKLKPYAPVRPPSLTPPQMGGTGLSGLALKEEPGWPEVFTGKGDKRLFYIANPITSRVQVVQATHDENGYTFEKKEDFLTSTDPWFRPIAIAFGPDGCLYVTDWYNRIISHNEVPRAHPDRDKTRGRIWRIRHKDQPKPEVPDMTKVATEDLLLYLESTSQWAQRTASEQLIQRGAKDLADTLLTLSTDENKDAATHVHALWVCEGLGIYDEATMAKLLASKDRNERRETARALASFNLSAEALAKLFAPLRDEKDTDVRSAIIQTLATVKASSPVLVETLVHFFAPSLPAGSDKMQAYEREFERYLVRAALENHGPALVAFLRSKAARALPVENRISACLALPKSEPPFAFIEALRDANRPPGDEEVVTLLSSPMPLKTGDVSSGRYLQTIPSAWLNEVAGFINRPENCLPVLEAVVRQRDRLERDYTTAMLNNMDLEAVLRGSSKNAPNPLAVPLAAAFPVRGVETVVAEIALAASTPQEVRLLAIDTLPKLSEKEASRLEPLATGESTPPGVRAAAIAALASMKPDLTSAQFGNLWPKLNPLERSTLAAKLASSKTSGKVLLGAISAGTLKDADLDASMLERLHSLYPEDPAMKSLWDRVAKKFVRVLKMTGNKDGYVDSNLTLQGPFTVESWVRLDDGIDNGDGLLGNGKTLGPNFYGKKFRVYVGGDLHDVAVATKDMVPGAWTHVAFTRDDKGVFRIYLNGELDATGSKTTMASFEGCDIGRSPVGNKGTAGEFAEYRVWNVCRTPEEIRSNFDRTFAGEQKPEHLTVYHSPMSDWQGITKQASVAPLLNGPHLLSATEAKAQAEKLAKYKVLAAKPGDAKAGQAVFTSICLSCHTVAGKGANLAPALDGSAHRDLDGLLRALLTPNAAVEGGYRAFRVETKDGRLVEGFLASRDKDGLTLRMMGGLEQRVNQADVAKADFTERSLMIEGLVDALNEQQVADLFSYIRTLK</sequence>
<keyword evidence="1 6" id="KW-0349">Heme</keyword>
<dbReference type="Pfam" id="PF13385">
    <property type="entry name" value="Laminin_G_3"/>
    <property type="match status" value="1"/>
</dbReference>
<dbReference type="InterPro" id="IPR036909">
    <property type="entry name" value="Cyt_c-like_dom_sf"/>
</dbReference>
<dbReference type="SUPFAM" id="SSF48371">
    <property type="entry name" value="ARM repeat"/>
    <property type="match status" value="1"/>
</dbReference>
<dbReference type="Gene3D" id="1.10.760.10">
    <property type="entry name" value="Cytochrome c-like domain"/>
    <property type="match status" value="1"/>
</dbReference>
<dbReference type="RefSeq" id="WP_113958161.1">
    <property type="nucleotide sequence ID" value="NZ_QNRR01000003.1"/>
</dbReference>
<dbReference type="Proteomes" id="UP000253426">
    <property type="component" value="Unassembled WGS sequence"/>
</dbReference>
<feature type="chain" id="PRO_5016976258" evidence="8">
    <location>
        <begin position="29"/>
        <end position="1464"/>
    </location>
</feature>
<dbReference type="InterPro" id="IPR013428">
    <property type="entry name" value="Membrane-bound_put_N"/>
</dbReference>
<evidence type="ECO:0000313" key="11">
    <source>
        <dbReference type="Proteomes" id="UP000253426"/>
    </source>
</evidence>
<dbReference type="InterPro" id="IPR006558">
    <property type="entry name" value="LamG-like"/>
</dbReference>
<dbReference type="InterPro" id="IPR011041">
    <property type="entry name" value="Quinoprot_gluc/sorb_DH_b-prop"/>
</dbReference>
<dbReference type="InterPro" id="IPR009056">
    <property type="entry name" value="Cyt_c-like_dom"/>
</dbReference>
<evidence type="ECO:0000256" key="4">
    <source>
        <dbReference type="ARBA" id="ARBA00023004"/>
    </source>
</evidence>
<dbReference type="InterPro" id="IPR011042">
    <property type="entry name" value="6-blade_b-propeller_TolB-like"/>
</dbReference>
<evidence type="ECO:0000256" key="7">
    <source>
        <dbReference type="SAM" id="MobiDB-lite"/>
    </source>
</evidence>
<evidence type="ECO:0000259" key="9">
    <source>
        <dbReference type="PROSITE" id="PS51007"/>
    </source>
</evidence>
<dbReference type="Pfam" id="PF23500">
    <property type="entry name" value="DUF7133"/>
    <property type="match status" value="1"/>
</dbReference>
<dbReference type="GO" id="GO:0020037">
    <property type="term" value="F:heme binding"/>
    <property type="evidence" value="ECO:0007669"/>
    <property type="project" value="InterPro"/>
</dbReference>
<dbReference type="GO" id="GO:0046872">
    <property type="term" value="F:metal ion binding"/>
    <property type="evidence" value="ECO:0007669"/>
    <property type="project" value="UniProtKB-KW"/>
</dbReference>
<feature type="domain" description="Cytochrome c" evidence="9">
    <location>
        <begin position="1331"/>
        <end position="1464"/>
    </location>
</feature>
<keyword evidence="2 6" id="KW-0479">Metal-binding</keyword>
<keyword evidence="11" id="KW-1185">Reference proteome</keyword>
<evidence type="ECO:0000256" key="8">
    <source>
        <dbReference type="SAM" id="SignalP"/>
    </source>
</evidence>
<feature type="signal peptide" evidence="8">
    <location>
        <begin position="1"/>
        <end position="28"/>
    </location>
</feature>